<sequence>ILTFGNKILKLLLQRPLEVDSPGGMKAIHRGDGIGEDGEMGIANLDPAVKPSSQGA</sequence>
<name>A0AA38L9B0_TAXCH</name>
<reference evidence="2 3" key="1">
    <citation type="journal article" date="2021" name="Nat. Plants">
        <title>The Taxus genome provides insights into paclitaxel biosynthesis.</title>
        <authorList>
            <person name="Xiong X."/>
            <person name="Gou J."/>
            <person name="Liao Q."/>
            <person name="Li Y."/>
            <person name="Zhou Q."/>
            <person name="Bi G."/>
            <person name="Li C."/>
            <person name="Du R."/>
            <person name="Wang X."/>
            <person name="Sun T."/>
            <person name="Guo L."/>
            <person name="Liang H."/>
            <person name="Lu P."/>
            <person name="Wu Y."/>
            <person name="Zhang Z."/>
            <person name="Ro D.K."/>
            <person name="Shang Y."/>
            <person name="Huang S."/>
            <person name="Yan J."/>
        </authorList>
    </citation>
    <scope>NUCLEOTIDE SEQUENCE [LARGE SCALE GENOMIC DNA]</scope>
    <source>
        <strain evidence="2">Ta-2019</strain>
    </source>
</reference>
<dbReference type="Proteomes" id="UP000824469">
    <property type="component" value="Unassembled WGS sequence"/>
</dbReference>
<feature type="non-terminal residue" evidence="2">
    <location>
        <position position="1"/>
    </location>
</feature>
<evidence type="ECO:0000256" key="1">
    <source>
        <dbReference type="SAM" id="MobiDB-lite"/>
    </source>
</evidence>
<organism evidence="2 3">
    <name type="scientific">Taxus chinensis</name>
    <name type="common">Chinese yew</name>
    <name type="synonym">Taxus wallichiana var. chinensis</name>
    <dbReference type="NCBI Taxonomy" id="29808"/>
    <lineage>
        <taxon>Eukaryota</taxon>
        <taxon>Viridiplantae</taxon>
        <taxon>Streptophyta</taxon>
        <taxon>Embryophyta</taxon>
        <taxon>Tracheophyta</taxon>
        <taxon>Spermatophyta</taxon>
        <taxon>Pinopsida</taxon>
        <taxon>Pinidae</taxon>
        <taxon>Conifers II</taxon>
        <taxon>Cupressales</taxon>
        <taxon>Taxaceae</taxon>
        <taxon>Taxus</taxon>
    </lineage>
</organism>
<comment type="caution">
    <text evidence="2">The sequence shown here is derived from an EMBL/GenBank/DDBJ whole genome shotgun (WGS) entry which is preliminary data.</text>
</comment>
<feature type="region of interest" description="Disordered" evidence="1">
    <location>
        <begin position="22"/>
        <end position="56"/>
    </location>
</feature>
<protein>
    <submittedName>
        <fullName evidence="2">Uncharacterized protein</fullName>
    </submittedName>
</protein>
<dbReference type="EMBL" id="JAHRHJ020000005">
    <property type="protein sequence ID" value="KAH9316443.1"/>
    <property type="molecule type" value="Genomic_DNA"/>
</dbReference>
<feature type="non-terminal residue" evidence="2">
    <location>
        <position position="56"/>
    </location>
</feature>
<proteinExistence type="predicted"/>
<evidence type="ECO:0000313" key="3">
    <source>
        <dbReference type="Proteomes" id="UP000824469"/>
    </source>
</evidence>
<accession>A0AA38L9B0</accession>
<evidence type="ECO:0000313" key="2">
    <source>
        <dbReference type="EMBL" id="KAH9316443.1"/>
    </source>
</evidence>
<gene>
    <name evidence="2" type="ORF">KI387_025070</name>
</gene>
<dbReference type="AlphaFoldDB" id="A0AA38L9B0"/>
<keyword evidence="3" id="KW-1185">Reference proteome</keyword>